<dbReference type="GO" id="GO:0005886">
    <property type="term" value="C:plasma membrane"/>
    <property type="evidence" value="ECO:0007669"/>
    <property type="project" value="UniProtKB-SubCell"/>
</dbReference>
<evidence type="ECO:0000259" key="12">
    <source>
        <dbReference type="Pfam" id="PF10659"/>
    </source>
</evidence>
<dbReference type="Gene3D" id="3.30.1680.30">
    <property type="match status" value="1"/>
</dbReference>
<keyword evidence="6" id="KW-0472">Membrane</keyword>
<dbReference type="Pfam" id="PF10659">
    <property type="entry name" value="Trypan_glycop_C"/>
    <property type="match status" value="1"/>
</dbReference>
<dbReference type="InterPro" id="IPR019609">
    <property type="entry name" value="Variant_surf_glycoprt_trypan_C"/>
</dbReference>
<dbReference type="VEuPathDB" id="TriTrypDB:Tb1125.11.20700"/>
<dbReference type="Pfam" id="PF13206">
    <property type="entry name" value="VSG_B"/>
    <property type="match status" value="1"/>
</dbReference>
<dbReference type="GO" id="GO:0098552">
    <property type="term" value="C:side of membrane"/>
    <property type="evidence" value="ECO:0007669"/>
    <property type="project" value="UniProtKB-KW"/>
</dbReference>
<keyword evidence="7" id="KW-0325">Glycoprotein</keyword>
<dbReference type="VEuPathDB" id="TriTrypDB:Tb927.11.20700"/>
<keyword evidence="8" id="KW-0449">Lipoprotein</keyword>
<reference evidence="14" key="1">
    <citation type="submission" date="2013-02" db="EMBL/GenBank/DDBJ databases">
        <authorList>
            <person name="Cross G.A.M."/>
            <person name="Kim H.-S."/>
            <person name="Wickstead B."/>
        </authorList>
    </citation>
    <scope>NUCLEOTIDE SEQUENCE</scope>
    <source>
        <strain evidence="14">Lister 427</strain>
    </source>
</reference>
<keyword evidence="9" id="KW-0175">Coiled coil</keyword>
<feature type="region of interest" description="Disordered" evidence="10">
    <location>
        <begin position="452"/>
        <end position="490"/>
    </location>
</feature>
<feature type="coiled-coil region" evidence="9">
    <location>
        <begin position="347"/>
        <end position="377"/>
    </location>
</feature>
<evidence type="ECO:0000256" key="9">
    <source>
        <dbReference type="SAM" id="Coils"/>
    </source>
</evidence>
<keyword evidence="3" id="KW-1003">Cell membrane</keyword>
<evidence type="ECO:0000256" key="3">
    <source>
        <dbReference type="ARBA" id="ARBA00022475"/>
    </source>
</evidence>
<evidence type="ECO:0000256" key="4">
    <source>
        <dbReference type="ARBA" id="ARBA00022622"/>
    </source>
</evidence>
<organism evidence="14">
    <name type="scientific">Trypanosoma brucei</name>
    <dbReference type="NCBI Taxonomy" id="5691"/>
    <lineage>
        <taxon>Eukaryota</taxon>
        <taxon>Discoba</taxon>
        <taxon>Euglenozoa</taxon>
        <taxon>Kinetoplastea</taxon>
        <taxon>Metakinetoplastina</taxon>
        <taxon>Trypanosomatida</taxon>
        <taxon>Trypanosomatidae</taxon>
        <taxon>Trypanosoma</taxon>
    </lineage>
</organism>
<evidence type="ECO:0000256" key="10">
    <source>
        <dbReference type="SAM" id="MobiDB-lite"/>
    </source>
</evidence>
<dbReference type="AlphaFoldDB" id="M4T2F7"/>
<evidence type="ECO:0000256" key="2">
    <source>
        <dbReference type="ARBA" id="ARBA00004609"/>
    </source>
</evidence>
<evidence type="ECO:0000256" key="5">
    <source>
        <dbReference type="ARBA" id="ARBA00022729"/>
    </source>
</evidence>
<evidence type="ECO:0000256" key="8">
    <source>
        <dbReference type="ARBA" id="ARBA00023288"/>
    </source>
</evidence>
<name>M4T2F7_9TRYP</name>
<feature type="compositionally biased region" description="Low complexity" evidence="10">
    <location>
        <begin position="456"/>
        <end position="465"/>
    </location>
</feature>
<keyword evidence="4" id="KW-0336">GPI-anchor</keyword>
<comment type="function">
    <text evidence="1">VSG forms a coat on the surface of the parasite. The trypanosome evades the immune response of the host by expressing a series of antigenically distinct VSGs from an estimated 1000 VSG genes.</text>
</comment>
<feature type="compositionally biased region" description="Basic and acidic residues" evidence="10">
    <location>
        <begin position="476"/>
        <end position="490"/>
    </location>
</feature>
<protein>
    <submittedName>
        <fullName evidence="14">Variant surface glycoprotein 3340</fullName>
    </submittedName>
</protein>
<keyword evidence="5 11" id="KW-0732">Signal</keyword>
<proteinExistence type="predicted"/>
<feature type="domain" description="Trypanosome variant surface glycoprotein C-terminal" evidence="12">
    <location>
        <begin position="414"/>
        <end position="523"/>
    </location>
</feature>
<feature type="compositionally biased region" description="Polar residues" evidence="10">
    <location>
        <begin position="391"/>
        <end position="412"/>
    </location>
</feature>
<dbReference type="VEuPathDB" id="TriTrypDB:Tb427_000631600"/>
<feature type="chain" id="PRO_5004058810" evidence="11">
    <location>
        <begin position="25"/>
        <end position="524"/>
    </location>
</feature>
<evidence type="ECO:0000256" key="7">
    <source>
        <dbReference type="ARBA" id="ARBA00023180"/>
    </source>
</evidence>
<evidence type="ECO:0000259" key="13">
    <source>
        <dbReference type="Pfam" id="PF13206"/>
    </source>
</evidence>
<feature type="signal peptide" evidence="11">
    <location>
        <begin position="1"/>
        <end position="24"/>
    </location>
</feature>
<comment type="subcellular location">
    <subcellularLocation>
        <location evidence="2">Cell membrane</location>
        <topology evidence="2">Lipid-anchor</topology>
        <topology evidence="2">GPI-anchor</topology>
    </subcellularLocation>
</comment>
<evidence type="ECO:0000256" key="11">
    <source>
        <dbReference type="SAM" id="SignalP"/>
    </source>
</evidence>
<evidence type="ECO:0000313" key="14">
    <source>
        <dbReference type="EMBL" id="AGH61287.1"/>
    </source>
</evidence>
<accession>M4T2F7</accession>
<feature type="region of interest" description="Disordered" evidence="10">
    <location>
        <begin position="390"/>
        <end position="412"/>
    </location>
</feature>
<sequence length="524" mass="56320">MTPKATVAVTALLALALTAKKGKAAIPAGANEQEFSALCAIVDLSRSDITIKQFPDQAAALAGAVLALNMSLADDTWQKRFSKDGAKKEWIKELPAGTTDPGDWKKSWPKWADAAQKLGAEGSTLEIKNSGFETLKPVEKAQAKVSVAQIAAEAQFLTQQIADKEAVGKKHTPATIKAALNEAIYGINATETPKFEPNKNYEGENTQPRATICVGLGSGKKTNTLAGAIYCICGQDDSNAEKVCARSQKDTNKWNSGTDAMTKLGFDEIVKHCAGPAKTYLTSTLLMGLITKVKTLIKRIGGDGYMGALESGNTCEGNKNNGICIKYTGYDGTPGQDFAAIPWAHKLLVLHDELQQQEAAIAEATNLEQQLAVAKNKAYATGLLQKITPPTAGQTTTDNVNRQGDQGTQPTNKCNQIVTEETCNKENECSYEKESDGTKRCKYNATKATANGVPVTQSQTEETSTPSDRCKKHKDKANCEKENEGQKPGEKANCGWIEEKCKDSSIIANKQFAMIVFAFVAMVF</sequence>
<reference evidence="14" key="2">
    <citation type="journal article" date="2014" name="Mol. Biochem. Parasitol.">
        <title>Capturing the variant surface glycoprotein repertoire (the VSGnome) of Trypanosoma brucei Lister 427.</title>
        <authorList>
            <person name="Cross G.A."/>
            <person name="Kim H.S."/>
            <person name="Wickstead B."/>
        </authorList>
    </citation>
    <scope>NUCLEOTIDE SEQUENCE</scope>
    <source>
        <strain evidence="14">Lister 427</strain>
    </source>
</reference>
<feature type="domain" description="Trypanosome variant surface glycoprotein B-type N-terminal" evidence="13">
    <location>
        <begin position="14"/>
        <end position="372"/>
    </location>
</feature>
<evidence type="ECO:0000256" key="1">
    <source>
        <dbReference type="ARBA" id="ARBA00002523"/>
    </source>
</evidence>
<dbReference type="InterPro" id="IPR025932">
    <property type="entry name" value="Trypano_VSG_B_N_dom"/>
</dbReference>
<dbReference type="EMBL" id="KC613856">
    <property type="protein sequence ID" value="AGH61287.1"/>
    <property type="molecule type" value="Genomic_DNA"/>
</dbReference>
<evidence type="ECO:0000256" key="6">
    <source>
        <dbReference type="ARBA" id="ARBA00023136"/>
    </source>
</evidence>